<keyword evidence="1" id="KW-0378">Hydrolase</keyword>
<dbReference type="InterPro" id="IPR050300">
    <property type="entry name" value="GDXG_lipolytic_enzyme"/>
</dbReference>
<protein>
    <recommendedName>
        <fullName evidence="2">BD-FAE-like domain-containing protein</fullName>
    </recommendedName>
</protein>
<proteinExistence type="predicted"/>
<dbReference type="RefSeq" id="WP_238806867.1">
    <property type="nucleotide sequence ID" value="NZ_CAKLPY010000002.1"/>
</dbReference>
<keyword evidence="4" id="KW-1185">Reference proteome</keyword>
<name>A0ABN8EXC2_9BACT</name>
<accession>A0ABN8EXC2</accession>
<dbReference type="EMBL" id="CAKLPY010000002">
    <property type="protein sequence ID" value="CAH0996305.1"/>
    <property type="molecule type" value="Genomic_DNA"/>
</dbReference>
<feature type="domain" description="BD-FAE-like" evidence="2">
    <location>
        <begin position="58"/>
        <end position="251"/>
    </location>
</feature>
<dbReference type="Proteomes" id="UP000837932">
    <property type="component" value="Unassembled WGS sequence"/>
</dbReference>
<dbReference type="InterPro" id="IPR049492">
    <property type="entry name" value="BD-FAE-like_dom"/>
</dbReference>
<dbReference type="PROSITE" id="PS51257">
    <property type="entry name" value="PROKAR_LIPOPROTEIN"/>
    <property type="match status" value="1"/>
</dbReference>
<dbReference type="Pfam" id="PF20434">
    <property type="entry name" value="BD-FAE"/>
    <property type="match status" value="1"/>
</dbReference>
<sequence length="288" mass="32641">MKTFLILCSLFLFASCNTIDIVPLINKDYSITDAESTKVDYEEKKNVSYGDNELQKYDLYLPKNQTDKVPVIVMFHGGGWSEGDKGFINPMVDYFRQKNVKCAIVNANYRLTFQKGITYREQLADIGLLLKKLQNEAKSLNITPKFFLMGISSGAHLALLYAYSSDSNKLVEVVGGIAAPIDLTSTSLRKDRMNTDIIKLIGKPFEGNIEEYRNASPYFQIKRASPPTILFYGGSDNLVPANQGTLIHGKLTELDINQEYYFYPEQSHDWSKLSETLDKMIVFADKYL</sequence>
<comment type="caution">
    <text evidence="3">The sequence shown here is derived from an EMBL/GenBank/DDBJ whole genome shotgun (WGS) entry which is preliminary data.</text>
</comment>
<gene>
    <name evidence="3" type="ORF">EMA8858_02436</name>
</gene>
<organism evidence="3 4">
    <name type="scientific">Emticicia aquatica</name>
    <dbReference type="NCBI Taxonomy" id="1681835"/>
    <lineage>
        <taxon>Bacteria</taxon>
        <taxon>Pseudomonadati</taxon>
        <taxon>Bacteroidota</taxon>
        <taxon>Cytophagia</taxon>
        <taxon>Cytophagales</taxon>
        <taxon>Leadbetterellaceae</taxon>
        <taxon>Emticicia</taxon>
    </lineage>
</organism>
<dbReference type="Gene3D" id="3.40.50.1820">
    <property type="entry name" value="alpha/beta hydrolase"/>
    <property type="match status" value="1"/>
</dbReference>
<dbReference type="InterPro" id="IPR029058">
    <property type="entry name" value="AB_hydrolase_fold"/>
</dbReference>
<reference evidence="3" key="1">
    <citation type="submission" date="2021-12" db="EMBL/GenBank/DDBJ databases">
        <authorList>
            <person name="Rodrigo-Torres L."/>
            <person name="Arahal R. D."/>
            <person name="Lucena T."/>
        </authorList>
    </citation>
    <scope>NUCLEOTIDE SEQUENCE</scope>
    <source>
        <strain evidence="3">CECT 8858</strain>
    </source>
</reference>
<evidence type="ECO:0000313" key="3">
    <source>
        <dbReference type="EMBL" id="CAH0996305.1"/>
    </source>
</evidence>
<dbReference type="PANTHER" id="PTHR48081:SF33">
    <property type="entry name" value="KYNURENINE FORMAMIDASE"/>
    <property type="match status" value="1"/>
</dbReference>
<evidence type="ECO:0000256" key="1">
    <source>
        <dbReference type="ARBA" id="ARBA00022801"/>
    </source>
</evidence>
<evidence type="ECO:0000259" key="2">
    <source>
        <dbReference type="Pfam" id="PF20434"/>
    </source>
</evidence>
<dbReference type="PANTHER" id="PTHR48081">
    <property type="entry name" value="AB HYDROLASE SUPERFAMILY PROTEIN C4A8.06C"/>
    <property type="match status" value="1"/>
</dbReference>
<dbReference type="SUPFAM" id="SSF53474">
    <property type="entry name" value="alpha/beta-Hydrolases"/>
    <property type="match status" value="1"/>
</dbReference>
<evidence type="ECO:0000313" key="4">
    <source>
        <dbReference type="Proteomes" id="UP000837932"/>
    </source>
</evidence>